<dbReference type="InterPro" id="IPR050476">
    <property type="entry name" value="Insect_CytP450_Detox"/>
</dbReference>
<dbReference type="InterPro" id="IPR001128">
    <property type="entry name" value="Cyt_P450"/>
</dbReference>
<evidence type="ECO:0000256" key="13">
    <source>
        <dbReference type="SAM" id="Phobius"/>
    </source>
</evidence>
<keyword evidence="10" id="KW-0408">Iron</keyword>
<dbReference type="GO" id="GO:0005506">
    <property type="term" value="F:iron ion binding"/>
    <property type="evidence" value="ECO:0007669"/>
    <property type="project" value="InterPro"/>
</dbReference>
<organism evidence="14 15">
    <name type="scientific">Cinara cedri</name>
    <dbReference type="NCBI Taxonomy" id="506608"/>
    <lineage>
        <taxon>Eukaryota</taxon>
        <taxon>Metazoa</taxon>
        <taxon>Ecdysozoa</taxon>
        <taxon>Arthropoda</taxon>
        <taxon>Hexapoda</taxon>
        <taxon>Insecta</taxon>
        <taxon>Pterygota</taxon>
        <taxon>Neoptera</taxon>
        <taxon>Paraneoptera</taxon>
        <taxon>Hemiptera</taxon>
        <taxon>Sternorrhyncha</taxon>
        <taxon>Aphidomorpha</taxon>
        <taxon>Aphidoidea</taxon>
        <taxon>Aphididae</taxon>
        <taxon>Lachninae</taxon>
        <taxon>Cinara</taxon>
    </lineage>
</organism>
<dbReference type="GO" id="GO:0005789">
    <property type="term" value="C:endoplasmic reticulum membrane"/>
    <property type="evidence" value="ECO:0007669"/>
    <property type="project" value="UniProtKB-SubCell"/>
</dbReference>
<comment type="similarity">
    <text evidence="4">Belongs to the cytochrome P450 family.</text>
</comment>
<dbReference type="Proteomes" id="UP000325440">
    <property type="component" value="Unassembled WGS sequence"/>
</dbReference>
<dbReference type="Gene3D" id="1.10.630.10">
    <property type="entry name" value="Cytochrome P450"/>
    <property type="match status" value="1"/>
</dbReference>
<dbReference type="InterPro" id="IPR002401">
    <property type="entry name" value="Cyt_P450_E_grp-I"/>
</dbReference>
<dbReference type="PRINTS" id="PR00463">
    <property type="entry name" value="EP450I"/>
</dbReference>
<protein>
    <submittedName>
        <fullName evidence="14">Cytochrome P450,Cytochrome P450, E-class, group I</fullName>
    </submittedName>
</protein>
<evidence type="ECO:0000256" key="12">
    <source>
        <dbReference type="ARBA" id="ARBA00023136"/>
    </source>
</evidence>
<comment type="cofactor">
    <cofactor evidence="1">
        <name>heme</name>
        <dbReference type="ChEBI" id="CHEBI:30413"/>
    </cofactor>
</comment>
<dbReference type="OrthoDB" id="1470350at2759"/>
<evidence type="ECO:0000256" key="8">
    <source>
        <dbReference type="ARBA" id="ARBA00022848"/>
    </source>
</evidence>
<dbReference type="PANTHER" id="PTHR24292:SF54">
    <property type="entry name" value="CYP9F3-RELATED"/>
    <property type="match status" value="1"/>
</dbReference>
<evidence type="ECO:0000256" key="7">
    <source>
        <dbReference type="ARBA" id="ARBA00022824"/>
    </source>
</evidence>
<dbReference type="Pfam" id="PF00067">
    <property type="entry name" value="p450"/>
    <property type="match status" value="1"/>
</dbReference>
<dbReference type="GO" id="GO:0016705">
    <property type="term" value="F:oxidoreductase activity, acting on paired donors, with incorporation or reduction of molecular oxygen"/>
    <property type="evidence" value="ECO:0007669"/>
    <property type="project" value="InterPro"/>
</dbReference>
<evidence type="ECO:0000256" key="1">
    <source>
        <dbReference type="ARBA" id="ARBA00001971"/>
    </source>
</evidence>
<dbReference type="AlphaFoldDB" id="A0A5E4N1M5"/>
<keyword evidence="7" id="KW-0256">Endoplasmic reticulum</keyword>
<evidence type="ECO:0000313" key="14">
    <source>
        <dbReference type="EMBL" id="VVC38578.1"/>
    </source>
</evidence>
<dbReference type="PANTHER" id="PTHR24292">
    <property type="entry name" value="CYTOCHROME P450"/>
    <property type="match status" value="1"/>
</dbReference>
<proteinExistence type="inferred from homology"/>
<comment type="subcellular location">
    <subcellularLocation>
        <location evidence="3">Endoplasmic reticulum membrane</location>
        <topology evidence="3">Peripheral membrane protein</topology>
    </subcellularLocation>
    <subcellularLocation>
        <location evidence="2">Microsome membrane</location>
        <topology evidence="2">Peripheral membrane protein</topology>
    </subcellularLocation>
</comment>
<evidence type="ECO:0000256" key="6">
    <source>
        <dbReference type="ARBA" id="ARBA00022723"/>
    </source>
</evidence>
<keyword evidence="8" id="KW-0492">Microsome</keyword>
<keyword evidence="5" id="KW-0349">Heme</keyword>
<keyword evidence="15" id="KW-1185">Reference proteome</keyword>
<evidence type="ECO:0000256" key="4">
    <source>
        <dbReference type="ARBA" id="ARBA00010617"/>
    </source>
</evidence>
<keyword evidence="13" id="KW-0812">Transmembrane</keyword>
<keyword evidence="12 13" id="KW-0472">Membrane</keyword>
<dbReference type="InterPro" id="IPR036396">
    <property type="entry name" value="Cyt_P450_sf"/>
</dbReference>
<evidence type="ECO:0000256" key="3">
    <source>
        <dbReference type="ARBA" id="ARBA00004406"/>
    </source>
</evidence>
<gene>
    <name evidence="14" type="ORF">CINCED_3A012472</name>
</gene>
<dbReference type="GO" id="GO:0004497">
    <property type="term" value="F:monooxygenase activity"/>
    <property type="evidence" value="ECO:0007669"/>
    <property type="project" value="UniProtKB-KW"/>
</dbReference>
<evidence type="ECO:0000256" key="5">
    <source>
        <dbReference type="ARBA" id="ARBA00022617"/>
    </source>
</evidence>
<keyword evidence="9" id="KW-0560">Oxidoreductase</keyword>
<evidence type="ECO:0000256" key="9">
    <source>
        <dbReference type="ARBA" id="ARBA00023002"/>
    </source>
</evidence>
<evidence type="ECO:0000313" key="15">
    <source>
        <dbReference type="Proteomes" id="UP000325440"/>
    </source>
</evidence>
<dbReference type="GO" id="GO:0020037">
    <property type="term" value="F:heme binding"/>
    <property type="evidence" value="ECO:0007669"/>
    <property type="project" value="InterPro"/>
</dbReference>
<keyword evidence="6" id="KW-0479">Metal-binding</keyword>
<name>A0A5E4N1M5_9HEMI</name>
<dbReference type="SUPFAM" id="SSF48264">
    <property type="entry name" value="Cytochrome P450"/>
    <property type="match status" value="1"/>
</dbReference>
<sequence length="466" mass="51207">MSGYITVALEVLAFLAFVVMAVGVPYVRRKRGYWTDRGVPVAGGTLATTFPGVRLNERLLTSYFKHATAAVVGLHDAGRPCALACDVRIAASAMGNDGFAEPGYRGAQDGCSLVRTVMDAETMATVMPVMNECVAELVTSLEAVANRRLTIAPWTRVRKCAATAVATCVYGQPMIDSRIEAFAAQCDKALKSPAVITDYFAGYGLSDDDGRAQPPHIKRLLHEASADHHQQQLGSDVNSKRVRSNMFEFVTGSIEPTAALVTATLYELALDQNLQNRLRKHLDGVLDEHQQQITIDQLDRLSYLENVLRETLRKYPLVPVVRRVTTKPYTLPPGSGGRASTLETDTLVVVPVHAFHHDGRHFAAPEAFRPDRFPEQLTVAYMPYGTGPRSYIGKHFVGLEAKLIIAALVSRYEVHLDSETGTPPNPFDVTSFAGVQVMVANRNMRDRESSIEASLKPINDKKFLFF</sequence>
<dbReference type="EMBL" id="CABPRJ010001483">
    <property type="protein sequence ID" value="VVC38578.1"/>
    <property type="molecule type" value="Genomic_DNA"/>
</dbReference>
<keyword evidence="13" id="KW-1133">Transmembrane helix</keyword>
<evidence type="ECO:0000256" key="10">
    <source>
        <dbReference type="ARBA" id="ARBA00023004"/>
    </source>
</evidence>
<evidence type="ECO:0000256" key="11">
    <source>
        <dbReference type="ARBA" id="ARBA00023033"/>
    </source>
</evidence>
<accession>A0A5E4N1M5</accession>
<feature type="transmembrane region" description="Helical" evidence="13">
    <location>
        <begin position="6"/>
        <end position="27"/>
    </location>
</feature>
<reference evidence="14 15" key="1">
    <citation type="submission" date="2019-08" db="EMBL/GenBank/DDBJ databases">
        <authorList>
            <person name="Alioto T."/>
            <person name="Alioto T."/>
            <person name="Gomez Garrido J."/>
        </authorList>
    </citation>
    <scope>NUCLEOTIDE SEQUENCE [LARGE SCALE GENOMIC DNA]</scope>
</reference>
<keyword evidence="11" id="KW-0503">Monooxygenase</keyword>
<evidence type="ECO:0000256" key="2">
    <source>
        <dbReference type="ARBA" id="ARBA00004174"/>
    </source>
</evidence>